<dbReference type="CDD" id="cd00077">
    <property type="entry name" value="HDc"/>
    <property type="match status" value="1"/>
</dbReference>
<dbReference type="InterPro" id="IPR003607">
    <property type="entry name" value="HD/PDEase_dom"/>
</dbReference>
<dbReference type="InterPro" id="IPR050135">
    <property type="entry name" value="dGTPase-like"/>
</dbReference>
<dbReference type="Gene3D" id="3.30.70.2760">
    <property type="match status" value="1"/>
</dbReference>
<dbReference type="Proteomes" id="UP001634394">
    <property type="component" value="Unassembled WGS sequence"/>
</dbReference>
<dbReference type="InterPro" id="IPR006674">
    <property type="entry name" value="HD_domain"/>
</dbReference>
<dbReference type="Pfam" id="PF01966">
    <property type="entry name" value="HD"/>
    <property type="match status" value="1"/>
</dbReference>
<evidence type="ECO:0000313" key="4">
    <source>
        <dbReference type="Proteomes" id="UP001634394"/>
    </source>
</evidence>
<evidence type="ECO:0000313" key="3">
    <source>
        <dbReference type="EMBL" id="KAL3835969.1"/>
    </source>
</evidence>
<reference evidence="3 4" key="1">
    <citation type="submission" date="2024-11" db="EMBL/GenBank/DDBJ databases">
        <title>Chromosome-level genome assembly of the freshwater bivalve Anodonta woodiana.</title>
        <authorList>
            <person name="Chen X."/>
        </authorList>
    </citation>
    <scope>NUCLEOTIDE SEQUENCE [LARGE SCALE GENOMIC DNA]</scope>
    <source>
        <strain evidence="3">MN2024</strain>
        <tissue evidence="3">Gills</tissue>
    </source>
</reference>
<evidence type="ECO:0000256" key="1">
    <source>
        <dbReference type="ARBA" id="ARBA00005776"/>
    </source>
</evidence>
<comment type="caution">
    <text evidence="3">The sequence shown here is derived from an EMBL/GenBank/DDBJ whole genome shotgun (WGS) entry which is preliminary data.</text>
</comment>
<dbReference type="Gene3D" id="1.10.3210.10">
    <property type="entry name" value="Hypothetical protein af1432"/>
    <property type="match status" value="1"/>
</dbReference>
<dbReference type="EMBL" id="JBJQND010000018">
    <property type="protein sequence ID" value="KAL3835969.1"/>
    <property type="molecule type" value="Genomic_DNA"/>
</dbReference>
<protein>
    <recommendedName>
        <fullName evidence="2">HD/PDEase domain-containing protein</fullName>
    </recommendedName>
</protein>
<dbReference type="SMART" id="SM00471">
    <property type="entry name" value="HDc"/>
    <property type="match status" value="1"/>
</dbReference>
<evidence type="ECO:0000259" key="2">
    <source>
        <dbReference type="SMART" id="SM00471"/>
    </source>
</evidence>
<keyword evidence="4" id="KW-1185">Reference proteome</keyword>
<organism evidence="3 4">
    <name type="scientific">Sinanodonta woodiana</name>
    <name type="common">Chinese pond mussel</name>
    <name type="synonym">Anodonta woodiana</name>
    <dbReference type="NCBI Taxonomy" id="1069815"/>
    <lineage>
        <taxon>Eukaryota</taxon>
        <taxon>Metazoa</taxon>
        <taxon>Spiralia</taxon>
        <taxon>Lophotrochozoa</taxon>
        <taxon>Mollusca</taxon>
        <taxon>Bivalvia</taxon>
        <taxon>Autobranchia</taxon>
        <taxon>Heteroconchia</taxon>
        <taxon>Palaeoheterodonta</taxon>
        <taxon>Unionida</taxon>
        <taxon>Unionoidea</taxon>
        <taxon>Unionidae</taxon>
        <taxon>Unioninae</taxon>
        <taxon>Sinanodonta</taxon>
    </lineage>
</organism>
<comment type="similarity">
    <text evidence="1">Belongs to the SAMHD1 family.</text>
</comment>
<dbReference type="PANTHER" id="PTHR11373:SF4">
    <property type="entry name" value="DEOXYNUCLEOSIDE TRIPHOSPHATE TRIPHOSPHOHYDROLASE SAMHD1"/>
    <property type="match status" value="1"/>
</dbReference>
<proteinExistence type="inferred from homology"/>
<gene>
    <name evidence="3" type="ORF">ACJMK2_021428</name>
</gene>
<feature type="domain" description="HD/PDEase" evidence="2">
    <location>
        <begin position="52"/>
        <end position="218"/>
    </location>
</feature>
<dbReference type="PANTHER" id="PTHR11373">
    <property type="entry name" value="DEOXYNUCLEOSIDE TRIPHOSPHATE TRIPHOSPHOHYDROLASE"/>
    <property type="match status" value="1"/>
</dbReference>
<dbReference type="AlphaFoldDB" id="A0ABD3TG20"/>
<accession>A0ABD3TG20</accession>
<name>A0ABD3TG20_SINWO</name>
<sequence>MASEETYKIVLDPVHGIIHLDELAVKIIDTLYFQRLRYVKQLAFADFVYPGATHTRFSHSIGVYHLACQMINAIEGHKLPDGAVEMSPEDKRCIRVAALCHDLGHGPFSHSYTQIGNKIIKEDDGSELQLKHEDVTLALVDKMFIDDRYHLKKYLAPDEKAEELLKLIKELIVGKCEAEMLPTEKRKKYMFQIVSNVDSGIDVDKWDYFNRDAMACGISERFQYERALSVARVVQTKDGVFELGYRDYDAFNLYSMFNTRFTLYRKIYKHKVVVAVDLMIRDVFRCVQRANKIENDKRERIDLFPLRKLDDLNDQDKLNKFLKLADDLLFKIRDSSEESYRDAQDLIQRIHERQLYKLVMDIPVVKGEDLERKVAELRVHIENTAKKMELKIPEDIEIEELRFDYGQMSEDPIMKLYFYRKGKEDTGVKLEKDSVSSVLPGIFQEFHLRLYHKLKSTDEEKLTKLEELKKMLTEEAISRPALKNL</sequence>
<dbReference type="SUPFAM" id="SSF109604">
    <property type="entry name" value="HD-domain/PDEase-like"/>
    <property type="match status" value="1"/>
</dbReference>